<evidence type="ECO:0000256" key="4">
    <source>
        <dbReference type="ARBA" id="ARBA00023125"/>
    </source>
</evidence>
<evidence type="ECO:0000256" key="6">
    <source>
        <dbReference type="PROSITE-ProRule" id="PRU00169"/>
    </source>
</evidence>
<keyword evidence="3" id="KW-0805">Transcription regulation</keyword>
<keyword evidence="1 6" id="KW-0597">Phosphoprotein</keyword>
<sequence>MSVSEVEDPVKVLVIDDDATARKAVTQALKAPEFEIIQAANGIQGIEKAVENMPDIILLDVDMPGQNGYETCDQFRQIDETKSTPIIFLSSLSNLRSRLQGFESGADDYLVKPWSKEELLAKMDILIRHRRLEKSLQGRVELAEVTAMQALTDNSGLGQAIHFVDSCIKIGDIEELLIHLGEFLSLMGLKYCVMYRFQEVYEFFSHKHNIKPLEKELMKLLLKQPRFFDFGCRTQINYPNISVLIKNMPLQNREFYGQLKDLLPFIISSVDNKINEIESEIQLKKQTEYMIQSFDTIKSTLTDLTSSLIAGQNEASEIARLLMYGLNAALPNMGLDDDQEKFLMDSIENSVHAMLDYGDNIDDIKSSFDLIMNSLESMIQNQSNHVKSMLARKKLNQKEDSPQEDINDIELF</sequence>
<dbReference type="RefSeq" id="WP_353873512.1">
    <property type="nucleotide sequence ID" value="NZ_JBEVCJ010000002.1"/>
</dbReference>
<evidence type="ECO:0000313" key="8">
    <source>
        <dbReference type="EMBL" id="MET1253962.1"/>
    </source>
</evidence>
<feature type="domain" description="Response regulatory" evidence="7">
    <location>
        <begin position="11"/>
        <end position="127"/>
    </location>
</feature>
<keyword evidence="5" id="KW-0804">Transcription</keyword>
<evidence type="ECO:0000256" key="5">
    <source>
        <dbReference type="ARBA" id="ARBA00023163"/>
    </source>
</evidence>
<name>A0ABV2BPU3_9GAMM</name>
<dbReference type="InterPro" id="IPR011006">
    <property type="entry name" value="CheY-like_superfamily"/>
</dbReference>
<gene>
    <name evidence="8" type="ORF">ABVT43_02370</name>
</gene>
<proteinExistence type="predicted"/>
<keyword evidence="9" id="KW-1185">Reference proteome</keyword>
<dbReference type="InterPro" id="IPR001789">
    <property type="entry name" value="Sig_transdc_resp-reg_receiver"/>
</dbReference>
<keyword evidence="4" id="KW-0238">DNA-binding</keyword>
<comment type="caution">
    <text evidence="8">The sequence shown here is derived from an EMBL/GenBank/DDBJ whole genome shotgun (WGS) entry which is preliminary data.</text>
</comment>
<feature type="modified residue" description="4-aspartylphosphate" evidence="6">
    <location>
        <position position="60"/>
    </location>
</feature>
<keyword evidence="2" id="KW-0902">Two-component regulatory system</keyword>
<evidence type="ECO:0000256" key="3">
    <source>
        <dbReference type="ARBA" id="ARBA00023015"/>
    </source>
</evidence>
<reference evidence="8 9" key="1">
    <citation type="submission" date="2024-06" db="EMBL/GenBank/DDBJ databases">
        <authorList>
            <person name="Li F."/>
        </authorList>
    </citation>
    <scope>NUCLEOTIDE SEQUENCE [LARGE SCALE GENOMIC DNA]</scope>
    <source>
        <strain evidence="8 9">GXAS 311</strain>
    </source>
</reference>
<dbReference type="SUPFAM" id="SSF52172">
    <property type="entry name" value="CheY-like"/>
    <property type="match status" value="1"/>
</dbReference>
<dbReference type="Gene3D" id="3.40.50.2300">
    <property type="match status" value="1"/>
</dbReference>
<dbReference type="InterPro" id="IPR039420">
    <property type="entry name" value="WalR-like"/>
</dbReference>
<evidence type="ECO:0000313" key="9">
    <source>
        <dbReference type="Proteomes" id="UP001548189"/>
    </source>
</evidence>
<evidence type="ECO:0000256" key="1">
    <source>
        <dbReference type="ARBA" id="ARBA00022553"/>
    </source>
</evidence>
<dbReference type="PROSITE" id="PS50110">
    <property type="entry name" value="RESPONSE_REGULATORY"/>
    <property type="match status" value="1"/>
</dbReference>
<dbReference type="SMART" id="SM00448">
    <property type="entry name" value="REC"/>
    <property type="match status" value="1"/>
</dbReference>
<dbReference type="PANTHER" id="PTHR48111">
    <property type="entry name" value="REGULATOR OF RPOS"/>
    <property type="match status" value="1"/>
</dbReference>
<dbReference type="Pfam" id="PF00072">
    <property type="entry name" value="Response_reg"/>
    <property type="match status" value="1"/>
</dbReference>
<organism evidence="8 9">
    <name type="scientific">Aliikangiella maris</name>
    <dbReference type="NCBI Taxonomy" id="3162458"/>
    <lineage>
        <taxon>Bacteria</taxon>
        <taxon>Pseudomonadati</taxon>
        <taxon>Pseudomonadota</taxon>
        <taxon>Gammaproteobacteria</taxon>
        <taxon>Oceanospirillales</taxon>
        <taxon>Pleioneaceae</taxon>
        <taxon>Aliikangiella</taxon>
    </lineage>
</organism>
<accession>A0ABV2BPU3</accession>
<dbReference type="PANTHER" id="PTHR48111:SF1">
    <property type="entry name" value="TWO-COMPONENT RESPONSE REGULATOR ORR33"/>
    <property type="match status" value="1"/>
</dbReference>
<evidence type="ECO:0000259" key="7">
    <source>
        <dbReference type="PROSITE" id="PS50110"/>
    </source>
</evidence>
<evidence type="ECO:0000256" key="2">
    <source>
        <dbReference type="ARBA" id="ARBA00023012"/>
    </source>
</evidence>
<dbReference type="EMBL" id="JBEVCJ010000002">
    <property type="protein sequence ID" value="MET1253962.1"/>
    <property type="molecule type" value="Genomic_DNA"/>
</dbReference>
<protein>
    <submittedName>
        <fullName evidence="8">Response regulator</fullName>
    </submittedName>
</protein>
<dbReference type="Proteomes" id="UP001548189">
    <property type="component" value="Unassembled WGS sequence"/>
</dbReference>